<dbReference type="GO" id="GO:0016853">
    <property type="term" value="F:isomerase activity"/>
    <property type="evidence" value="ECO:0007669"/>
    <property type="project" value="UniProtKB-KW"/>
</dbReference>
<keyword evidence="2" id="KW-0201">Cytochrome c-type biogenesis</keyword>
<dbReference type="SUPFAM" id="SSF52833">
    <property type="entry name" value="Thioredoxin-like"/>
    <property type="match status" value="1"/>
</dbReference>
<evidence type="ECO:0000256" key="2">
    <source>
        <dbReference type="ARBA" id="ARBA00022748"/>
    </source>
</evidence>
<feature type="signal peptide" evidence="5">
    <location>
        <begin position="1"/>
        <end position="19"/>
    </location>
</feature>
<dbReference type="InterPro" id="IPR017937">
    <property type="entry name" value="Thioredoxin_CS"/>
</dbReference>
<dbReference type="PANTHER" id="PTHR42852:SF6">
    <property type="entry name" value="THIOL:DISULFIDE INTERCHANGE PROTEIN DSBE"/>
    <property type="match status" value="1"/>
</dbReference>
<dbReference type="PANTHER" id="PTHR42852">
    <property type="entry name" value="THIOL:DISULFIDE INTERCHANGE PROTEIN DSBE"/>
    <property type="match status" value="1"/>
</dbReference>
<evidence type="ECO:0000313" key="8">
    <source>
        <dbReference type="Proteomes" id="UP000198901"/>
    </source>
</evidence>
<evidence type="ECO:0000256" key="5">
    <source>
        <dbReference type="SAM" id="SignalP"/>
    </source>
</evidence>
<feature type="chain" id="PRO_5011758899" evidence="5">
    <location>
        <begin position="20"/>
        <end position="168"/>
    </location>
</feature>
<name>A0A1G9K495_9BACT</name>
<keyword evidence="8" id="KW-1185">Reference proteome</keyword>
<dbReference type="PROSITE" id="PS51352">
    <property type="entry name" value="THIOREDOXIN_2"/>
    <property type="match status" value="1"/>
</dbReference>
<accession>A0A1G9K495</accession>
<gene>
    <name evidence="7" type="ORF">SAMN04488090_0861</name>
</gene>
<dbReference type="OrthoDB" id="6399635at2"/>
<sequence>MKKILVFLTAWTLAGVAQGQETLVGKPAPDITAPTPAGPALSLSSLRGKVVLIDFWASWCAPCLQEQPALKTLYRQQLNEFVRDGSFEILGVSLDKNRENWVRAIERLGTPWPQVSDLKFWKSPIAKTYGLEGLPFNVIVSRSGHVIAADLHGDALRDFLLQQLRSHR</sequence>
<proteinExistence type="predicted"/>
<dbReference type="InterPro" id="IPR036249">
    <property type="entry name" value="Thioredoxin-like_sf"/>
</dbReference>
<dbReference type="AlphaFoldDB" id="A0A1G9K495"/>
<evidence type="ECO:0000259" key="6">
    <source>
        <dbReference type="PROSITE" id="PS51352"/>
    </source>
</evidence>
<evidence type="ECO:0000256" key="4">
    <source>
        <dbReference type="ARBA" id="ARBA00023284"/>
    </source>
</evidence>
<dbReference type="STRING" id="563176.SAMN04488090_0861"/>
<dbReference type="InterPro" id="IPR050553">
    <property type="entry name" value="Thioredoxin_ResA/DsbE_sf"/>
</dbReference>
<dbReference type="RefSeq" id="WP_093198260.1">
    <property type="nucleotide sequence ID" value="NZ_FNGS01000002.1"/>
</dbReference>
<dbReference type="Pfam" id="PF08534">
    <property type="entry name" value="Redoxin"/>
    <property type="match status" value="1"/>
</dbReference>
<keyword evidence="5" id="KW-0732">Signal</keyword>
<evidence type="ECO:0000313" key="7">
    <source>
        <dbReference type="EMBL" id="SDL44234.1"/>
    </source>
</evidence>
<organism evidence="7 8">
    <name type="scientific">Siphonobacter aquaeclarae</name>
    <dbReference type="NCBI Taxonomy" id="563176"/>
    <lineage>
        <taxon>Bacteria</taxon>
        <taxon>Pseudomonadati</taxon>
        <taxon>Bacteroidota</taxon>
        <taxon>Cytophagia</taxon>
        <taxon>Cytophagales</taxon>
        <taxon>Cytophagaceae</taxon>
        <taxon>Siphonobacter</taxon>
    </lineage>
</organism>
<dbReference type="GO" id="GO:0017004">
    <property type="term" value="P:cytochrome complex assembly"/>
    <property type="evidence" value="ECO:0007669"/>
    <property type="project" value="UniProtKB-KW"/>
</dbReference>
<dbReference type="GO" id="GO:0030313">
    <property type="term" value="C:cell envelope"/>
    <property type="evidence" value="ECO:0007669"/>
    <property type="project" value="UniProtKB-SubCell"/>
</dbReference>
<keyword evidence="4" id="KW-0676">Redox-active center</keyword>
<dbReference type="Proteomes" id="UP000198901">
    <property type="component" value="Unassembled WGS sequence"/>
</dbReference>
<reference evidence="7 8" key="1">
    <citation type="submission" date="2016-10" db="EMBL/GenBank/DDBJ databases">
        <authorList>
            <person name="de Groot N.N."/>
        </authorList>
    </citation>
    <scope>NUCLEOTIDE SEQUENCE [LARGE SCALE GENOMIC DNA]</scope>
    <source>
        <strain evidence="7 8">DSM 21668</strain>
    </source>
</reference>
<dbReference type="EMBL" id="FNGS01000002">
    <property type="protein sequence ID" value="SDL44234.1"/>
    <property type="molecule type" value="Genomic_DNA"/>
</dbReference>
<dbReference type="InterPro" id="IPR013740">
    <property type="entry name" value="Redoxin"/>
</dbReference>
<dbReference type="InterPro" id="IPR013766">
    <property type="entry name" value="Thioredoxin_domain"/>
</dbReference>
<dbReference type="CDD" id="cd02966">
    <property type="entry name" value="TlpA_like_family"/>
    <property type="match status" value="1"/>
</dbReference>
<dbReference type="Gene3D" id="3.40.30.10">
    <property type="entry name" value="Glutaredoxin"/>
    <property type="match status" value="1"/>
</dbReference>
<feature type="domain" description="Thioredoxin" evidence="6">
    <location>
        <begin position="22"/>
        <end position="168"/>
    </location>
</feature>
<keyword evidence="3" id="KW-1015">Disulfide bond</keyword>
<keyword evidence="7" id="KW-0413">Isomerase</keyword>
<dbReference type="PROSITE" id="PS00194">
    <property type="entry name" value="THIOREDOXIN_1"/>
    <property type="match status" value="1"/>
</dbReference>
<protein>
    <submittedName>
        <fullName evidence="7">Thiol-disulfide isomerase or thioredoxin</fullName>
    </submittedName>
</protein>
<evidence type="ECO:0000256" key="3">
    <source>
        <dbReference type="ARBA" id="ARBA00023157"/>
    </source>
</evidence>
<evidence type="ECO:0000256" key="1">
    <source>
        <dbReference type="ARBA" id="ARBA00004196"/>
    </source>
</evidence>
<comment type="subcellular location">
    <subcellularLocation>
        <location evidence="1">Cell envelope</location>
    </subcellularLocation>
</comment>